<evidence type="ECO:0000313" key="4">
    <source>
        <dbReference type="EMBL" id="RKN26419.1"/>
    </source>
</evidence>
<keyword evidence="2" id="KW-0732">Signal</keyword>
<dbReference type="EMBL" id="RBDX01000003">
    <property type="protein sequence ID" value="RKN11563.1"/>
    <property type="molecule type" value="Genomic_DNA"/>
</dbReference>
<evidence type="ECO:0000313" key="5">
    <source>
        <dbReference type="Proteomes" id="UP000268652"/>
    </source>
</evidence>
<evidence type="ECO:0000313" key="3">
    <source>
        <dbReference type="EMBL" id="RKN11563.1"/>
    </source>
</evidence>
<gene>
    <name evidence="4" type="ORF">D7318_03215</name>
    <name evidence="3" type="ORF">D7319_06445</name>
</gene>
<proteinExistence type="predicted"/>
<feature type="region of interest" description="Disordered" evidence="1">
    <location>
        <begin position="25"/>
        <end position="54"/>
    </location>
</feature>
<protein>
    <submittedName>
        <fullName evidence="3">Uncharacterized protein</fullName>
    </submittedName>
</protein>
<name>A0A3A9WGX8_9ACTN</name>
<organism evidence="3 6">
    <name type="scientific">Streptomyces radicis</name>
    <dbReference type="NCBI Taxonomy" id="1750517"/>
    <lineage>
        <taxon>Bacteria</taxon>
        <taxon>Bacillati</taxon>
        <taxon>Actinomycetota</taxon>
        <taxon>Actinomycetes</taxon>
        <taxon>Kitasatosporales</taxon>
        <taxon>Streptomycetaceae</taxon>
        <taxon>Streptomyces</taxon>
    </lineage>
</organism>
<comment type="caution">
    <text evidence="3">The sequence shown here is derived from an EMBL/GenBank/DDBJ whole genome shotgun (WGS) entry which is preliminary data.</text>
</comment>
<reference evidence="5 6" key="1">
    <citation type="submission" date="2018-09" db="EMBL/GenBank/DDBJ databases">
        <title>Streptomyces sp. nov. DS1-2, an endophytic actinomycete isolated from roots of Dendrobium scabrilingue.</title>
        <authorList>
            <person name="Kuncharoen N."/>
            <person name="Kudo T."/>
            <person name="Ohkuma M."/>
            <person name="Yuki M."/>
            <person name="Tanasupawat S."/>
        </authorList>
    </citation>
    <scope>NUCLEOTIDE SEQUENCE [LARGE SCALE GENOMIC DNA]</scope>
    <source>
        <strain evidence="3 6">AZ1-7</strain>
        <strain evidence="4 5">DS1-2</strain>
    </source>
</reference>
<sequence length="187" mass="19793">MLGLAAALTLTPTSAALASAALTGPTTEVAGESHAPHHTTDAPRAVPQDTGSVETQLKKVRAATVRYQDVRLAEADGYTLGESCIPGLGYHFVRQVAESQDELEITEPNSMLYVPQEDGSLKLAGVGYVSKREAALFGEELSPPSILPYYTLHAWVWEENPNGVFEHINPNISCPGKGTGIPAPEGA</sequence>
<accession>A0A3A9WGX8</accession>
<evidence type="ECO:0000313" key="6">
    <source>
        <dbReference type="Proteomes" id="UP000275024"/>
    </source>
</evidence>
<dbReference type="AlphaFoldDB" id="A0A3A9WGX8"/>
<feature type="chain" id="PRO_5039510091" evidence="2">
    <location>
        <begin position="19"/>
        <end position="187"/>
    </location>
</feature>
<dbReference type="Proteomes" id="UP000268652">
    <property type="component" value="Unassembled WGS sequence"/>
</dbReference>
<feature type="signal peptide" evidence="2">
    <location>
        <begin position="1"/>
        <end position="18"/>
    </location>
</feature>
<dbReference type="Proteomes" id="UP000275024">
    <property type="component" value="Unassembled WGS sequence"/>
</dbReference>
<evidence type="ECO:0000256" key="1">
    <source>
        <dbReference type="SAM" id="MobiDB-lite"/>
    </source>
</evidence>
<keyword evidence="5" id="KW-1185">Reference proteome</keyword>
<dbReference type="EMBL" id="RBDY01000002">
    <property type="protein sequence ID" value="RKN26419.1"/>
    <property type="molecule type" value="Genomic_DNA"/>
</dbReference>
<evidence type="ECO:0000256" key="2">
    <source>
        <dbReference type="SAM" id="SignalP"/>
    </source>
</evidence>